<name>A0ABZ0TU31_9SPHI</name>
<gene>
    <name evidence="1" type="ORF">SNE25_08610</name>
</gene>
<evidence type="ECO:0000313" key="2">
    <source>
        <dbReference type="Proteomes" id="UP001324380"/>
    </source>
</evidence>
<sequence length="88" mass="10021">MKIEDAITRKAKLPFAISFKGRKMRIYLVPQLPLDLEKFIEHLKGHRVTDKTALLFSSDKQFTVKAIAIDNGCTTILNYQELGDILIS</sequence>
<protein>
    <submittedName>
        <fullName evidence="1">Uncharacterized protein</fullName>
    </submittedName>
</protein>
<organism evidence="1 2">
    <name type="scientific">Mucilaginibacter sabulilitoris</name>
    <dbReference type="NCBI Taxonomy" id="1173583"/>
    <lineage>
        <taxon>Bacteria</taxon>
        <taxon>Pseudomonadati</taxon>
        <taxon>Bacteroidota</taxon>
        <taxon>Sphingobacteriia</taxon>
        <taxon>Sphingobacteriales</taxon>
        <taxon>Sphingobacteriaceae</taxon>
        <taxon>Mucilaginibacter</taxon>
    </lineage>
</organism>
<reference evidence="1 2" key="1">
    <citation type="submission" date="2023-11" db="EMBL/GenBank/DDBJ databases">
        <title>Analysis of the Genomes of Mucilaginibacter gossypii cycad 4 and M. sabulilitoris SNA2: microbes with the potential for plant growth promotion.</title>
        <authorList>
            <person name="Hirsch A.M."/>
            <person name="Humm E."/>
            <person name="Rubbi M."/>
            <person name="Del Vecchio G."/>
            <person name="Ha S.M."/>
            <person name="Pellegrini M."/>
            <person name="Gunsalus R.P."/>
        </authorList>
    </citation>
    <scope>NUCLEOTIDE SEQUENCE [LARGE SCALE GENOMIC DNA]</scope>
    <source>
        <strain evidence="1 2">SNA2</strain>
    </source>
</reference>
<evidence type="ECO:0000313" key="1">
    <source>
        <dbReference type="EMBL" id="WPU95583.1"/>
    </source>
</evidence>
<dbReference type="EMBL" id="CP139558">
    <property type="protein sequence ID" value="WPU95583.1"/>
    <property type="molecule type" value="Genomic_DNA"/>
</dbReference>
<proteinExistence type="predicted"/>
<dbReference type="Proteomes" id="UP001324380">
    <property type="component" value="Chromosome"/>
</dbReference>
<dbReference type="RefSeq" id="WP_321564691.1">
    <property type="nucleotide sequence ID" value="NZ_CP139558.1"/>
</dbReference>
<keyword evidence="2" id="KW-1185">Reference proteome</keyword>
<accession>A0ABZ0TU31</accession>